<dbReference type="GeneID" id="91107944"/>
<sequence length="52" mass="6113">MAKPSESITLYGDKAELFREIQEEMAEEKGWEPGNSETVAEMMADWYQENRR</sequence>
<proteinExistence type="predicted"/>
<organism evidence="1">
    <name type="scientific">Halobacterium sp. NMX12-1</name>
    <dbReference type="NCBI Taxonomy" id="3166650"/>
    <lineage>
        <taxon>Archaea</taxon>
        <taxon>Methanobacteriati</taxon>
        <taxon>Methanobacteriota</taxon>
        <taxon>Stenosarchaea group</taxon>
        <taxon>Halobacteria</taxon>
        <taxon>Halobacteriales</taxon>
        <taxon>Halobacteriaceae</taxon>
        <taxon>Halobacterium</taxon>
    </lineage>
</organism>
<dbReference type="AlphaFoldDB" id="A0AAU8CD31"/>
<dbReference type="EMBL" id="CP159204">
    <property type="protein sequence ID" value="XCF16861.1"/>
    <property type="molecule type" value="Genomic_DNA"/>
</dbReference>
<protein>
    <recommendedName>
        <fullName evidence="2">CopG family transcriptional regulator</fullName>
    </recommendedName>
</protein>
<dbReference type="RefSeq" id="WP_353634606.1">
    <property type="nucleotide sequence ID" value="NZ_CP159204.1"/>
</dbReference>
<reference evidence="1" key="1">
    <citation type="submission" date="2024-06" db="EMBL/GenBank/DDBJ databases">
        <title>Genome Sequence of an extremely halophilic archaeon isolated from Permian era halite, Salado Formation, Carlsbad, New Mexico: Halobacterium sp. strain NMX12-1.</title>
        <authorList>
            <person name="Sotoa L."/>
            <person name="DasSarma P."/>
            <person name="Anton B.P."/>
            <person name="Vincze T."/>
            <person name="Verma I."/>
            <person name="Eralp B."/>
            <person name="Powers D.W."/>
            <person name="Dozier B.L."/>
            <person name="Roberts R.J."/>
            <person name="DasSarma S."/>
        </authorList>
    </citation>
    <scope>NUCLEOTIDE SEQUENCE</scope>
    <source>
        <strain evidence="1">NMX12-1</strain>
    </source>
</reference>
<evidence type="ECO:0000313" key="1">
    <source>
        <dbReference type="EMBL" id="XCF16861.1"/>
    </source>
</evidence>
<name>A0AAU8CD31_9EURY</name>
<accession>A0AAU8CD31</accession>
<dbReference type="KEGG" id="hanx:ABSL23_02305"/>
<evidence type="ECO:0008006" key="2">
    <source>
        <dbReference type="Google" id="ProtNLM"/>
    </source>
</evidence>
<gene>
    <name evidence="1" type="ORF">ABSL23_02305</name>
</gene>